<reference evidence="1 2" key="1">
    <citation type="journal article" date="2021" name="Sci. Rep.">
        <title>The distribution of antibiotic resistance genes in chicken gut microbiota commensals.</title>
        <authorList>
            <person name="Juricova H."/>
            <person name="Matiasovicova J."/>
            <person name="Kubasova T."/>
            <person name="Cejkova D."/>
            <person name="Rychlik I."/>
        </authorList>
    </citation>
    <scope>NUCLEOTIDE SEQUENCE [LARGE SCALE GENOMIC DNA]</scope>
    <source>
        <strain evidence="1 2">An819</strain>
    </source>
</reference>
<sequence>MKSHYNKPLVAGFFSAVAFAEGKWAVLATVAVTCWLIVDCLSLRLLFASTSAALGPDFFSERLKNAFFQAPEPHVLHGHTGRFAMPYGPFRGAVCAVLRWRMGRFALPTAVFGTSFPGLHVAGVLIFSI</sequence>
<evidence type="ECO:0000313" key="1">
    <source>
        <dbReference type="EMBL" id="MBM6660315.1"/>
    </source>
</evidence>
<comment type="caution">
    <text evidence="1">The sequence shown here is derived from an EMBL/GenBank/DDBJ whole genome shotgun (WGS) entry which is preliminary data.</text>
</comment>
<dbReference type="RefSeq" id="WP_205106951.1">
    <property type="nucleotide sequence ID" value="NZ_JACJJL010000001.1"/>
</dbReference>
<keyword evidence="2" id="KW-1185">Reference proteome</keyword>
<protein>
    <submittedName>
        <fullName evidence="1">Uncharacterized protein</fullName>
    </submittedName>
</protein>
<dbReference type="AlphaFoldDB" id="A0A938WJ93"/>
<proteinExistence type="predicted"/>
<dbReference type="Proteomes" id="UP000764045">
    <property type="component" value="Unassembled WGS sequence"/>
</dbReference>
<organism evidence="1 2">
    <name type="scientific">Marseilla massiliensis</name>
    <dbReference type="NCBI Taxonomy" id="1841864"/>
    <lineage>
        <taxon>Bacteria</taxon>
        <taxon>Pseudomonadati</taxon>
        <taxon>Bacteroidota</taxon>
        <taxon>Bacteroidia</taxon>
        <taxon>Bacteroidales</taxon>
        <taxon>Prevotellaceae</taxon>
        <taxon>Marseilla</taxon>
    </lineage>
</organism>
<name>A0A938WJ93_9BACT</name>
<evidence type="ECO:0000313" key="2">
    <source>
        <dbReference type="Proteomes" id="UP000764045"/>
    </source>
</evidence>
<dbReference type="EMBL" id="JACJJL010000001">
    <property type="protein sequence ID" value="MBM6660315.1"/>
    <property type="molecule type" value="Genomic_DNA"/>
</dbReference>
<accession>A0A938WJ93</accession>
<gene>
    <name evidence="1" type="ORF">H6B30_00850</name>
</gene>